<dbReference type="Proteomes" id="UP001374579">
    <property type="component" value="Unassembled WGS sequence"/>
</dbReference>
<comment type="caution">
    <text evidence="4">The sequence shown here is derived from an EMBL/GenBank/DDBJ whole genome shotgun (WGS) entry which is preliminary data.</text>
</comment>
<sequence>MHAQNPVPVLISLLGLSLLGNVQACPVSRAKIPKILTSEADLLTIEPTGYIKLNPNSTCSDVNVRIICKAGNRNGTTLSSIGLHRVLDRSDNFEKIATWEVFPRRKSVFINRSSGFVSQTEEGDGLVLTLFKPCCGDKARYVCTIVQNDLGHRRVVITETLDLNFTVADSPVNITASPNRSVWRSSDVLTLTCNIVLDHNKSHSLNNTHLLGWSWDYQDSTEEGTWRPLKTPLNATVDYHPTCDRVTHSSVYVHIITPEDHNRTFRCSAQALDNNLNDTVRVASFVVRVSPSTAAPSTLTPKLTDVLVVLAVSFVLVAGVWMGSSYYYSRRFDKTFTIIQTACEAETYLSSSSTQVLLFPYGSSTDSQLFGRQQGTSGKGDFSDANAARGTVPVVAPWKLADGELNLPRATNLPPKLIWTIREPKDADLNAESKNVDGRKGAGDPEAPPPVTFALITGPTLLTESVVNLPADHALRSFTDAAQPDDATSSQISDTDQTQKPQLDGSTFLKDIDGCTSTLPGLAFRSIDSASKSNTPNGSSPNGCTPIGSSPKSNTPNDRPPNDSAPKDHTPENAENTTTGQNSRDQPGSDISEGNAGSRGEKSVSPHVMLTSFVATPASSRCRTGGRGNTRQHPHRLSPRE</sequence>
<keyword evidence="2" id="KW-1133">Transmembrane helix</keyword>
<keyword evidence="2" id="KW-0812">Transmembrane</keyword>
<dbReference type="AlphaFoldDB" id="A0AAN9AWG3"/>
<keyword evidence="2" id="KW-0472">Membrane</keyword>
<proteinExistence type="predicted"/>
<feature type="region of interest" description="Disordered" evidence="1">
    <location>
        <begin position="528"/>
        <end position="641"/>
    </location>
</feature>
<feature type="compositionally biased region" description="Basic and acidic residues" evidence="1">
    <location>
        <begin position="434"/>
        <end position="443"/>
    </location>
</feature>
<reference evidence="4 5" key="1">
    <citation type="submission" date="2024-02" db="EMBL/GenBank/DDBJ databases">
        <title>Chromosome-scale genome assembly of the rough periwinkle Littorina saxatilis.</title>
        <authorList>
            <person name="De Jode A."/>
            <person name="Faria R."/>
            <person name="Formenti G."/>
            <person name="Sims Y."/>
            <person name="Smith T.P."/>
            <person name="Tracey A."/>
            <person name="Wood J.M.D."/>
            <person name="Zagrodzka Z.B."/>
            <person name="Johannesson K."/>
            <person name="Butlin R.K."/>
            <person name="Leder E.H."/>
        </authorList>
    </citation>
    <scope>NUCLEOTIDE SEQUENCE [LARGE SCALE GENOMIC DNA]</scope>
    <source>
        <strain evidence="4">Snail1</strain>
        <tissue evidence="4">Muscle</tissue>
    </source>
</reference>
<evidence type="ECO:0000256" key="3">
    <source>
        <dbReference type="SAM" id="SignalP"/>
    </source>
</evidence>
<organism evidence="4 5">
    <name type="scientific">Littorina saxatilis</name>
    <dbReference type="NCBI Taxonomy" id="31220"/>
    <lineage>
        <taxon>Eukaryota</taxon>
        <taxon>Metazoa</taxon>
        <taxon>Spiralia</taxon>
        <taxon>Lophotrochozoa</taxon>
        <taxon>Mollusca</taxon>
        <taxon>Gastropoda</taxon>
        <taxon>Caenogastropoda</taxon>
        <taxon>Littorinimorpha</taxon>
        <taxon>Littorinoidea</taxon>
        <taxon>Littorinidae</taxon>
        <taxon>Littorina</taxon>
    </lineage>
</organism>
<feature type="compositionally biased region" description="Polar residues" evidence="1">
    <location>
        <begin position="613"/>
        <end position="622"/>
    </location>
</feature>
<evidence type="ECO:0008006" key="6">
    <source>
        <dbReference type="Google" id="ProtNLM"/>
    </source>
</evidence>
<feature type="compositionally biased region" description="Polar residues" evidence="1">
    <location>
        <begin position="486"/>
        <end position="505"/>
    </location>
</feature>
<feature type="compositionally biased region" description="Basic residues" evidence="1">
    <location>
        <begin position="630"/>
        <end position="641"/>
    </location>
</feature>
<feature type="compositionally biased region" description="Polar residues" evidence="1">
    <location>
        <begin position="573"/>
        <end position="586"/>
    </location>
</feature>
<evidence type="ECO:0000256" key="1">
    <source>
        <dbReference type="SAM" id="MobiDB-lite"/>
    </source>
</evidence>
<feature type="region of interest" description="Disordered" evidence="1">
    <location>
        <begin position="480"/>
        <end position="507"/>
    </location>
</feature>
<gene>
    <name evidence="4" type="ORF">V1264_006093</name>
</gene>
<feature type="transmembrane region" description="Helical" evidence="2">
    <location>
        <begin position="306"/>
        <end position="328"/>
    </location>
</feature>
<feature type="chain" id="PRO_5042972307" description="Ig-like domain-containing protein" evidence="3">
    <location>
        <begin position="25"/>
        <end position="641"/>
    </location>
</feature>
<name>A0AAN9AWG3_9CAEN</name>
<keyword evidence="5" id="KW-1185">Reference proteome</keyword>
<accession>A0AAN9AWG3</accession>
<evidence type="ECO:0000313" key="4">
    <source>
        <dbReference type="EMBL" id="KAK7094556.1"/>
    </source>
</evidence>
<evidence type="ECO:0000256" key="2">
    <source>
        <dbReference type="SAM" id="Phobius"/>
    </source>
</evidence>
<dbReference type="EMBL" id="JBAMIC010000018">
    <property type="protein sequence ID" value="KAK7094556.1"/>
    <property type="molecule type" value="Genomic_DNA"/>
</dbReference>
<feature type="compositionally biased region" description="Polar residues" evidence="1">
    <location>
        <begin position="528"/>
        <end position="557"/>
    </location>
</feature>
<keyword evidence="3" id="KW-0732">Signal</keyword>
<protein>
    <recommendedName>
        <fullName evidence="6">Ig-like domain-containing protein</fullName>
    </recommendedName>
</protein>
<feature type="region of interest" description="Disordered" evidence="1">
    <location>
        <begin position="429"/>
        <end position="450"/>
    </location>
</feature>
<feature type="signal peptide" evidence="3">
    <location>
        <begin position="1"/>
        <end position="24"/>
    </location>
</feature>
<evidence type="ECO:0000313" key="5">
    <source>
        <dbReference type="Proteomes" id="UP001374579"/>
    </source>
</evidence>